<evidence type="ECO:0000313" key="17">
    <source>
        <dbReference type="Proteomes" id="UP001177023"/>
    </source>
</evidence>
<dbReference type="AlphaFoldDB" id="A0AA36C715"/>
<keyword evidence="5 14" id="KW-0175">Coiled coil</keyword>
<dbReference type="Proteomes" id="UP001177023">
    <property type="component" value="Unassembled WGS sequence"/>
</dbReference>
<evidence type="ECO:0000256" key="3">
    <source>
        <dbReference type="ARBA" id="ARBA00005421"/>
    </source>
</evidence>
<gene>
    <name evidence="16" type="ORF">MSPICULIGERA_LOCUS2249</name>
</gene>
<evidence type="ECO:0000256" key="13">
    <source>
        <dbReference type="ARBA" id="ARBA00060144"/>
    </source>
</evidence>
<dbReference type="PANTHER" id="PTHR31761:SF1">
    <property type="entry name" value="LARGE RIBOSOMAL SUBUNIT PROTEIN ML64"/>
    <property type="match status" value="1"/>
</dbReference>
<evidence type="ECO:0000313" key="16">
    <source>
        <dbReference type="EMBL" id="CAJ0562851.1"/>
    </source>
</evidence>
<evidence type="ECO:0000256" key="10">
    <source>
        <dbReference type="ARBA" id="ARBA00030700"/>
    </source>
</evidence>
<feature type="coiled-coil region" evidence="14">
    <location>
        <begin position="107"/>
        <end position="139"/>
    </location>
</feature>
<evidence type="ECO:0000256" key="11">
    <source>
        <dbReference type="ARBA" id="ARBA00035184"/>
    </source>
</evidence>
<keyword evidence="8" id="KW-0687">Ribonucleoprotein</keyword>
<comment type="function">
    <text evidence="13">Acts as a negative regulator of G1 to S cell cycle phase progression by inhibiting cyclin-dependent kinases. Inhibitory effects are additive with GADD45 proteins but also occur in the absence of GADD45 proteins. Acts as a repressor of the orphan nuclear receptor NR4A1 by inhibiting AB domain-mediated transcriptional activity. May be involved in the hormone-mediated regulation of NR4A1 transcriptional activity. May play a role in mitochondrial protein synthesis.</text>
</comment>
<evidence type="ECO:0000256" key="5">
    <source>
        <dbReference type="ARBA" id="ARBA00023054"/>
    </source>
</evidence>
<evidence type="ECO:0000256" key="15">
    <source>
        <dbReference type="SAM" id="MobiDB-lite"/>
    </source>
</evidence>
<keyword evidence="9" id="KW-0131">Cell cycle</keyword>
<keyword evidence="17" id="KW-1185">Reference proteome</keyword>
<name>A0AA36C715_9BILA</name>
<evidence type="ECO:0000256" key="8">
    <source>
        <dbReference type="ARBA" id="ARBA00023274"/>
    </source>
</evidence>
<evidence type="ECO:0000256" key="7">
    <source>
        <dbReference type="ARBA" id="ARBA00023242"/>
    </source>
</evidence>
<dbReference type="GO" id="GO:0005840">
    <property type="term" value="C:ribosome"/>
    <property type="evidence" value="ECO:0007669"/>
    <property type="project" value="UniProtKB-KW"/>
</dbReference>
<keyword evidence="4" id="KW-0689">Ribosomal protein</keyword>
<dbReference type="InterPro" id="IPR043035">
    <property type="entry name" value="Ribosomal_mL64_sf"/>
</dbReference>
<dbReference type="GO" id="GO:0005739">
    <property type="term" value="C:mitochondrion"/>
    <property type="evidence" value="ECO:0007669"/>
    <property type="project" value="UniProtKB-SubCell"/>
</dbReference>
<proteinExistence type="inferred from homology"/>
<reference evidence="16" key="1">
    <citation type="submission" date="2023-06" db="EMBL/GenBank/DDBJ databases">
        <authorList>
            <person name="Delattre M."/>
        </authorList>
    </citation>
    <scope>NUCLEOTIDE SEQUENCE</scope>
    <source>
        <strain evidence="16">AF72</strain>
    </source>
</reference>
<evidence type="ECO:0000256" key="1">
    <source>
        <dbReference type="ARBA" id="ARBA00004123"/>
    </source>
</evidence>
<dbReference type="EMBL" id="CATQJA010000664">
    <property type="protein sequence ID" value="CAJ0562851.1"/>
    <property type="molecule type" value="Genomic_DNA"/>
</dbReference>
<dbReference type="PANTHER" id="PTHR31761">
    <property type="entry name" value="GROWTH ARREST AND DNA DAMAGE-INDUCIBLE PROTEINS-INTERACTING PROTEIN 1 GADD45GIP1"/>
    <property type="match status" value="1"/>
</dbReference>
<comment type="subcellular location">
    <subcellularLocation>
        <location evidence="2">Mitochondrion</location>
    </subcellularLocation>
    <subcellularLocation>
        <location evidence="1">Nucleus</location>
    </subcellularLocation>
</comment>
<feature type="coiled-coil region" evidence="14">
    <location>
        <begin position="189"/>
        <end position="220"/>
    </location>
</feature>
<keyword evidence="6" id="KW-0496">Mitochondrion</keyword>
<keyword evidence="7" id="KW-0539">Nucleus</keyword>
<dbReference type="Gene3D" id="6.10.280.120">
    <property type="entry name" value="Growth arrest and DNA-damage-inducible proteins-interacting protein 1"/>
    <property type="match status" value="1"/>
</dbReference>
<protein>
    <recommendedName>
        <fullName evidence="11">Large ribosomal subunit protein mL64</fullName>
    </recommendedName>
    <alternativeName>
        <fullName evidence="10">39S ribosomal protein L59, mitochondrial</fullName>
    </alternativeName>
    <alternativeName>
        <fullName evidence="12">Growth arrest and DNA damage-inducible proteins-interacting protein 1</fullName>
    </alternativeName>
</protein>
<dbReference type="InterPro" id="IPR018472">
    <property type="entry name" value="Ribosomal_mL64"/>
</dbReference>
<dbReference type="Pfam" id="PF10147">
    <property type="entry name" value="CR6_interact"/>
    <property type="match status" value="1"/>
</dbReference>
<dbReference type="GO" id="GO:0005634">
    <property type="term" value="C:nucleus"/>
    <property type="evidence" value="ECO:0007669"/>
    <property type="project" value="UniProtKB-SubCell"/>
</dbReference>
<evidence type="ECO:0000256" key="14">
    <source>
        <dbReference type="SAM" id="Coils"/>
    </source>
</evidence>
<accession>A0AA36C715</accession>
<evidence type="ECO:0000256" key="12">
    <source>
        <dbReference type="ARBA" id="ARBA00035485"/>
    </source>
</evidence>
<evidence type="ECO:0000256" key="6">
    <source>
        <dbReference type="ARBA" id="ARBA00023128"/>
    </source>
</evidence>
<comment type="similarity">
    <text evidence="3">Belongs to the mitochondrion-specific ribosomal protein mL64 family.</text>
</comment>
<evidence type="ECO:0000256" key="4">
    <source>
        <dbReference type="ARBA" id="ARBA00022980"/>
    </source>
</evidence>
<feature type="region of interest" description="Disordered" evidence="15">
    <location>
        <begin position="20"/>
        <end position="40"/>
    </location>
</feature>
<evidence type="ECO:0000256" key="2">
    <source>
        <dbReference type="ARBA" id="ARBA00004173"/>
    </source>
</evidence>
<sequence>MLSRRLLVVGRALRGFATTSSAPEAEATNDVDASTQSRVHSKDISAMRSRHRVVAAGGIPPMEYEWERDRHSLQQRFGTYGLESGVDVRQCWPTLEEIEEERAIGFYREYKDVLREVEKNKLEKQKQDALRLAELERNEKKYPEILAKYQASQVKKEREKDEKEVVLEKKIREIQEYFGYWIDPKDPRFEVMFNQKEEEEKKAEKLAKRLEKQKKTIAEVL</sequence>
<organism evidence="16 17">
    <name type="scientific">Mesorhabditis spiculigera</name>
    <dbReference type="NCBI Taxonomy" id="96644"/>
    <lineage>
        <taxon>Eukaryota</taxon>
        <taxon>Metazoa</taxon>
        <taxon>Ecdysozoa</taxon>
        <taxon>Nematoda</taxon>
        <taxon>Chromadorea</taxon>
        <taxon>Rhabditida</taxon>
        <taxon>Rhabditina</taxon>
        <taxon>Rhabditomorpha</taxon>
        <taxon>Rhabditoidea</taxon>
        <taxon>Rhabditidae</taxon>
        <taxon>Mesorhabditinae</taxon>
        <taxon>Mesorhabditis</taxon>
    </lineage>
</organism>
<evidence type="ECO:0000256" key="9">
    <source>
        <dbReference type="ARBA" id="ARBA00023306"/>
    </source>
</evidence>
<dbReference type="GO" id="GO:1990904">
    <property type="term" value="C:ribonucleoprotein complex"/>
    <property type="evidence" value="ECO:0007669"/>
    <property type="project" value="UniProtKB-KW"/>
</dbReference>
<feature type="non-terminal residue" evidence="16">
    <location>
        <position position="1"/>
    </location>
</feature>
<comment type="caution">
    <text evidence="16">The sequence shown here is derived from an EMBL/GenBank/DDBJ whole genome shotgun (WGS) entry which is preliminary data.</text>
</comment>